<keyword evidence="3" id="KW-0227">DNA damage</keyword>
<dbReference type="Pfam" id="PF10403">
    <property type="entry name" value="BHD_1"/>
    <property type="match status" value="1"/>
</dbReference>
<dbReference type="Gene3D" id="2.20.20.110">
    <property type="entry name" value="Rad4, beta-hairpin domain BHD1"/>
    <property type="match status" value="1"/>
</dbReference>
<protein>
    <recommendedName>
        <fullName evidence="13">DNA repair protein RAD4</fullName>
    </recommendedName>
</protein>
<dbReference type="FunFam" id="2.20.20.110:FF:000002">
    <property type="entry name" value="DNA repair protein Rad4 family"/>
    <property type="match status" value="1"/>
</dbReference>
<comment type="subcellular location">
    <subcellularLocation>
        <location evidence="1">Nucleus</location>
    </subcellularLocation>
</comment>
<dbReference type="PANTHER" id="PTHR12135">
    <property type="entry name" value="DNA REPAIR PROTEIN XP-C / RAD4"/>
    <property type="match status" value="1"/>
</dbReference>
<reference evidence="11 12" key="1">
    <citation type="journal article" date="2020" name="bioRxiv">
        <title>Sequence and annotation of 42 cannabis genomes reveals extensive copy number variation in cannabinoid synthesis and pathogen resistance genes.</title>
        <authorList>
            <person name="Mckernan K.J."/>
            <person name="Helbert Y."/>
            <person name="Kane L.T."/>
            <person name="Ebling H."/>
            <person name="Zhang L."/>
            <person name="Liu B."/>
            <person name="Eaton Z."/>
            <person name="Mclaughlin S."/>
            <person name="Kingan S."/>
            <person name="Baybayan P."/>
            <person name="Concepcion G."/>
            <person name="Jordan M."/>
            <person name="Riva A."/>
            <person name="Barbazuk W."/>
            <person name="Harkins T."/>
        </authorList>
    </citation>
    <scope>NUCLEOTIDE SEQUENCE [LARGE SCALE GENOMIC DNA]</scope>
    <source>
        <strain evidence="12">cv. Jamaican Lion 4</strain>
        <tissue evidence="11">Leaf</tissue>
    </source>
</reference>
<dbReference type="GO" id="GO:0003684">
    <property type="term" value="F:damaged DNA binding"/>
    <property type="evidence" value="ECO:0007669"/>
    <property type="project" value="InterPro"/>
</dbReference>
<comment type="caution">
    <text evidence="11">The sequence shown here is derived from an EMBL/GenBank/DDBJ whole genome shotgun (WGS) entry which is preliminary data.</text>
</comment>
<evidence type="ECO:0000256" key="2">
    <source>
        <dbReference type="ARBA" id="ARBA00009525"/>
    </source>
</evidence>
<dbReference type="Proteomes" id="UP000525078">
    <property type="component" value="Unassembled WGS sequence"/>
</dbReference>
<dbReference type="InterPro" id="IPR036985">
    <property type="entry name" value="Transglutaminase-like_sf"/>
</dbReference>
<proteinExistence type="inferred from homology"/>
<feature type="compositionally biased region" description="Basic residues" evidence="6">
    <location>
        <begin position="181"/>
        <end position="193"/>
    </location>
</feature>
<dbReference type="SMART" id="SM01031">
    <property type="entry name" value="BHD_2"/>
    <property type="match status" value="1"/>
</dbReference>
<dbReference type="InterPro" id="IPR018328">
    <property type="entry name" value="Rad4_beta-hairpin_dom3"/>
</dbReference>
<sequence length="1244" mass="138714">MLMMLTRLLLLSLLLIQLVIDDDQVVLAGLEAVAKINVPAPNPDVVGEKSDALHTDEETEDTVSDTPLLDKRKRAPALKSPFVDFGSADVGSTPMELMSSGSPSAGDDRDFKMVTYVKGLYALNDAFADPVSTEIEAKFDSWIGTDTSTKPIRDSESRSSSEFLNDNGTLAEKSQEAVGKLLRRSNKRGSRGTKKNDNNLQQCDLSSRQGSGSEKDDKQDIDSRVKLTVSEADGCSRDTTGSTLREDKVEETLPCNLSESRADIDDLDWEDGSIPSLDPASNEVTIEFNETPDSVRRKPIRRVTAEDKEIAEIVHKVHLLCLLGRGRLIDRACDDSLIQAALLSLLPRHLLNISMVAKLTAKDLHPLILWFRDNFHVRSLTDVKMSFHSALAHALETCEGTSEEIAALSVALFRALNLTTRCGACFSFYQELSSGRIKFIDIYKKNGYFFVGLSYVCYDLKFVSILDVTSLKPDGEKSDYFSQDASRSCRGIFSNSTPMVARQSEVSASLGKSFSPSQSVYETSQRSSCTTKDCHLTDNTQHTDFPTNYDLKTKHVSGDCSLAFESKHDSSEACLAQKSQGSKRKGDLEFELQMEMALSSTAVGNAGTKIPSVVNNSGNSLSAFSSHSKRMKKIVCEESCSNVISTAIGSKRVGSPLYWAEVHCNGENLTGKWVHVDAINAIIDGEQKVEAVAAACKTSLRYAVAFAGNGAKDVTRSRMLNTAVGAEEMFHEYVSDFGGILYGFWAENNYEQEFGRRVSGREVPPYWKCCILLVESSFPQMKSQIGMLHLVSGKFISSDEEPDRYCMQWYKIASKRVNSIWWDAVLAPLRDIESRATGGMVLSENDHVDCSFNPNDSMRVSENLKDENLPNNPVLLGKSGLEVLKDFGERTGVKSSLRNSLIATRSSLEDMELETRALTEPLPTNQQAYKNHHLYAIEKWLNKYQVLHPKGPILGYCSGHPVYPRACVQTLKTKERWLREALQVKVNELPVKESKYSRKLQKVKSFEDDDCARNNSEGTLELYGKWQLEPLQLPHAVNGLVPKNERGQVDVWSEKCLPPGTVHLRLPRVFSIAKELEIDYAPAMVGFEFRNGQSYPVFDGIVVCAEFRDVILEAYRGEQERKEAEEKKRNEREAISHWYQLLSSIVTRKRIKDRYGKSLSSQASTDIKTASNISNVHVSADQAVNQSFRCQEGDMDTNKLGTTSTDLPEEHQHVFLTEDQCFDEENLVLTKRCHCGFSIEVEEL</sequence>
<feature type="region of interest" description="Disordered" evidence="6">
    <location>
        <begin position="44"/>
        <end position="70"/>
    </location>
</feature>
<dbReference type="GO" id="GO:0000111">
    <property type="term" value="C:nucleotide-excision repair factor 2 complex"/>
    <property type="evidence" value="ECO:0007669"/>
    <property type="project" value="TreeGrafter"/>
</dbReference>
<evidence type="ECO:0000256" key="7">
    <source>
        <dbReference type="SAM" id="SignalP"/>
    </source>
</evidence>
<dbReference type="InterPro" id="IPR004583">
    <property type="entry name" value="DNA_repair_Rad4"/>
</dbReference>
<evidence type="ECO:0000256" key="4">
    <source>
        <dbReference type="ARBA" id="ARBA00023204"/>
    </source>
</evidence>
<dbReference type="SMART" id="SM01032">
    <property type="entry name" value="BHD_3"/>
    <property type="match status" value="1"/>
</dbReference>
<dbReference type="Pfam" id="PF10404">
    <property type="entry name" value="BHD_2"/>
    <property type="match status" value="1"/>
</dbReference>
<evidence type="ECO:0000256" key="5">
    <source>
        <dbReference type="ARBA" id="ARBA00023242"/>
    </source>
</evidence>
<evidence type="ECO:0000259" key="9">
    <source>
        <dbReference type="SMART" id="SM01031"/>
    </source>
</evidence>
<feature type="domain" description="Rad4 beta-hairpin" evidence="10">
    <location>
        <begin position="1041"/>
        <end position="1115"/>
    </location>
</feature>
<feature type="signal peptide" evidence="7">
    <location>
        <begin position="1"/>
        <end position="21"/>
    </location>
</feature>
<evidence type="ECO:0000313" key="12">
    <source>
        <dbReference type="Proteomes" id="UP000525078"/>
    </source>
</evidence>
<evidence type="ECO:0000259" key="8">
    <source>
        <dbReference type="SMART" id="SM01030"/>
    </source>
</evidence>
<dbReference type="InterPro" id="IPR018327">
    <property type="entry name" value="BHD_2"/>
</dbReference>
<name>A0A7J6EEL5_CANSA</name>
<feature type="region of interest" description="Disordered" evidence="6">
    <location>
        <begin position="144"/>
        <end position="225"/>
    </location>
</feature>
<dbReference type="Gene3D" id="3.90.260.10">
    <property type="entry name" value="Transglutaminase-like"/>
    <property type="match status" value="2"/>
</dbReference>
<dbReference type="PANTHER" id="PTHR12135:SF0">
    <property type="entry name" value="DNA REPAIR PROTEIN COMPLEMENTING XP-C CELLS"/>
    <property type="match status" value="1"/>
</dbReference>
<organism evidence="11 12">
    <name type="scientific">Cannabis sativa</name>
    <name type="common">Hemp</name>
    <name type="synonym">Marijuana</name>
    <dbReference type="NCBI Taxonomy" id="3483"/>
    <lineage>
        <taxon>Eukaryota</taxon>
        <taxon>Viridiplantae</taxon>
        <taxon>Streptophyta</taxon>
        <taxon>Embryophyta</taxon>
        <taxon>Tracheophyta</taxon>
        <taxon>Spermatophyta</taxon>
        <taxon>Magnoliopsida</taxon>
        <taxon>eudicotyledons</taxon>
        <taxon>Gunneridae</taxon>
        <taxon>Pentapetalae</taxon>
        <taxon>rosids</taxon>
        <taxon>fabids</taxon>
        <taxon>Rosales</taxon>
        <taxon>Cannabaceae</taxon>
        <taxon>Cannabis</taxon>
    </lineage>
</organism>
<evidence type="ECO:0008006" key="13">
    <source>
        <dbReference type="Google" id="ProtNLM"/>
    </source>
</evidence>
<feature type="compositionally biased region" description="Basic and acidic residues" evidence="6">
    <location>
        <begin position="213"/>
        <end position="225"/>
    </location>
</feature>
<dbReference type="FunFam" id="3.30.70.2460:FF:000001">
    <property type="entry name" value="DNA repair protein Rad4 family"/>
    <property type="match status" value="1"/>
</dbReference>
<gene>
    <name evidence="11" type="ORF">F8388_000587</name>
</gene>
<dbReference type="AlphaFoldDB" id="A0A7J6EEL5"/>
<dbReference type="SUPFAM" id="SSF54001">
    <property type="entry name" value="Cysteine proteinases"/>
    <property type="match status" value="1"/>
</dbReference>
<dbReference type="GO" id="GO:0005737">
    <property type="term" value="C:cytoplasm"/>
    <property type="evidence" value="ECO:0007669"/>
    <property type="project" value="TreeGrafter"/>
</dbReference>
<dbReference type="GO" id="GO:0006289">
    <property type="term" value="P:nucleotide-excision repair"/>
    <property type="evidence" value="ECO:0007669"/>
    <property type="project" value="InterPro"/>
</dbReference>
<keyword evidence="4" id="KW-0234">DNA repair</keyword>
<evidence type="ECO:0000313" key="11">
    <source>
        <dbReference type="EMBL" id="KAF4356784.1"/>
    </source>
</evidence>
<feature type="compositionally biased region" description="Basic and acidic residues" evidence="6">
    <location>
        <begin position="46"/>
        <end position="56"/>
    </location>
</feature>
<dbReference type="SMART" id="SM01030">
    <property type="entry name" value="BHD_1"/>
    <property type="match status" value="1"/>
</dbReference>
<keyword evidence="5" id="KW-0539">Nucleus</keyword>
<feature type="domain" description="Rad4 beta-hairpin" evidence="9">
    <location>
        <begin position="971"/>
        <end position="1034"/>
    </location>
</feature>
<evidence type="ECO:0000256" key="3">
    <source>
        <dbReference type="ARBA" id="ARBA00022763"/>
    </source>
</evidence>
<dbReference type="GO" id="GO:0071942">
    <property type="term" value="C:XPC complex"/>
    <property type="evidence" value="ECO:0007669"/>
    <property type="project" value="TreeGrafter"/>
</dbReference>
<dbReference type="InterPro" id="IPR018326">
    <property type="entry name" value="Rad4_beta-hairpin_dom1"/>
</dbReference>
<evidence type="ECO:0000256" key="1">
    <source>
        <dbReference type="ARBA" id="ARBA00004123"/>
    </source>
</evidence>
<dbReference type="Pfam" id="PF10405">
    <property type="entry name" value="BHD_3"/>
    <property type="match status" value="1"/>
</dbReference>
<evidence type="ECO:0000259" key="10">
    <source>
        <dbReference type="SMART" id="SM01032"/>
    </source>
</evidence>
<keyword evidence="7" id="KW-0732">Signal</keyword>
<evidence type="ECO:0000256" key="6">
    <source>
        <dbReference type="SAM" id="MobiDB-lite"/>
    </source>
</evidence>
<feature type="domain" description="Rad4 beta-hairpin" evidence="8">
    <location>
        <begin position="918"/>
        <end position="969"/>
    </location>
</feature>
<dbReference type="InterPro" id="IPR038765">
    <property type="entry name" value="Papain-like_cys_pep_sf"/>
</dbReference>
<comment type="similarity">
    <text evidence="2">Belongs to the XPC family.</text>
</comment>
<dbReference type="GO" id="GO:0003697">
    <property type="term" value="F:single-stranded DNA binding"/>
    <property type="evidence" value="ECO:0007669"/>
    <property type="project" value="TreeGrafter"/>
</dbReference>
<dbReference type="GO" id="GO:0006298">
    <property type="term" value="P:mismatch repair"/>
    <property type="evidence" value="ECO:0007669"/>
    <property type="project" value="TreeGrafter"/>
</dbReference>
<feature type="chain" id="PRO_5029453356" description="DNA repair protein RAD4" evidence="7">
    <location>
        <begin position="22"/>
        <end position="1244"/>
    </location>
</feature>
<dbReference type="Gene3D" id="3.30.70.2460">
    <property type="entry name" value="Rad4, beta-hairpin domain BHD3"/>
    <property type="match status" value="1"/>
</dbReference>
<accession>A0A7J6EEL5</accession>
<dbReference type="InterPro" id="IPR042488">
    <property type="entry name" value="Rad4_BHD3_sf"/>
</dbReference>
<feature type="compositionally biased region" description="Polar residues" evidence="6">
    <location>
        <begin position="198"/>
        <end position="212"/>
    </location>
</feature>
<dbReference type="EMBL" id="JAATIP010000248">
    <property type="protein sequence ID" value="KAF4356784.1"/>
    <property type="molecule type" value="Genomic_DNA"/>
</dbReference>